<reference evidence="1 2" key="1">
    <citation type="submission" date="2019-10" db="EMBL/GenBank/DDBJ databases">
        <title>Three novel species isolated from a subtropical stream in China.</title>
        <authorList>
            <person name="Lu H."/>
        </authorList>
    </citation>
    <scope>NUCLEOTIDE SEQUENCE [LARGE SCALE GENOMIC DNA]</scope>
    <source>
        <strain evidence="1 2">FT13W</strain>
    </source>
</reference>
<accession>A0A6I1I6S2</accession>
<gene>
    <name evidence="1" type="ORF">GCN75_05590</name>
</gene>
<dbReference type="AlphaFoldDB" id="A0A6I1I6S2"/>
<evidence type="ECO:0000313" key="2">
    <source>
        <dbReference type="Proteomes" id="UP000468717"/>
    </source>
</evidence>
<dbReference type="Proteomes" id="UP000468717">
    <property type="component" value="Unassembled WGS sequence"/>
</dbReference>
<name>A0A6I1I6S2_9BURK</name>
<sequence length="83" mass="9750">MNAYTQKQMMLQQEIMVLLNCRLQIRDLWRNNLSPELFSAMDTILVRLKIAEQELDTVIAARNLEENLSNKVEVPHISLRLKI</sequence>
<evidence type="ECO:0000313" key="1">
    <source>
        <dbReference type="EMBL" id="KAB8065720.1"/>
    </source>
</evidence>
<proteinExistence type="predicted"/>
<keyword evidence="2" id="KW-1185">Reference proteome</keyword>
<dbReference type="RefSeq" id="WP_152281736.1">
    <property type="nucleotide sequence ID" value="NZ_WFLI01000005.1"/>
</dbReference>
<organism evidence="1 2">
    <name type="scientific">Janthinobacterium violaceinigrum</name>
    <dbReference type="NCBI Taxonomy" id="2654252"/>
    <lineage>
        <taxon>Bacteria</taxon>
        <taxon>Pseudomonadati</taxon>
        <taxon>Pseudomonadota</taxon>
        <taxon>Betaproteobacteria</taxon>
        <taxon>Burkholderiales</taxon>
        <taxon>Oxalobacteraceae</taxon>
        <taxon>Janthinobacterium</taxon>
    </lineage>
</organism>
<comment type="caution">
    <text evidence="1">The sequence shown here is derived from an EMBL/GenBank/DDBJ whole genome shotgun (WGS) entry which is preliminary data.</text>
</comment>
<protein>
    <submittedName>
        <fullName evidence="1">Uncharacterized protein</fullName>
    </submittedName>
</protein>
<dbReference type="EMBL" id="WFLI01000005">
    <property type="protein sequence ID" value="KAB8065720.1"/>
    <property type="molecule type" value="Genomic_DNA"/>
</dbReference>